<dbReference type="RefSeq" id="WP_212527814.1">
    <property type="nucleotide sequence ID" value="NZ_JAGSOG010000026.1"/>
</dbReference>
<evidence type="ECO:0000313" key="2">
    <source>
        <dbReference type="Proteomes" id="UP000675781"/>
    </source>
</evidence>
<proteinExistence type="predicted"/>
<comment type="caution">
    <text evidence="1">The sequence shown here is derived from an EMBL/GenBank/DDBJ whole genome shotgun (WGS) entry which is preliminary data.</text>
</comment>
<sequence>MQLTILLFLLRQNGDATPSQRTELYDAYMNMLLAREANKHPESVRKHRADLMEVVPFLGWYLQSRAERDGHSGRMAQDEVKAAMKHFQRAYGKPEEVVDELLTAAADRLWALTGKEQGTYEFEVLSLREYFAARYLYRYAGEGDYRFDRTVVFRELLRRPYWLNTLRFYGGNAAGSDIYVLVAGIKNELAENASKQVRVASWSLLTDGVLSSRPLEAAAVVDALTDDLGCRLLIAALDGKEISPLPESAQANTAWLRITSDISANPSAPQNNIRVRALRELLGLKDEFSSWWAERLREAIGTSMEAVWLAIGADCEVAAGKVLEVPELHAEDGQHAQLILNTGLVPAAHSTLEAELIQAVLDGQASETTSVRSEPAQIAVALSPAEFYAFGPDMPYPRPPASSDIRRGQAIQYLKGKASPYAKIAGMRPFKKGERGTTFPWSRVSTALYQHCGRCWLATEIAVIGAASPLLDGHIVARGTEALGLDSHPATLIAETRKHRDDQDWWRGRRRACQDDHSRAEWALALWAVAEGRVIDDLIDDLVQAYESTSTRLQRALRIAAHRLGASGILEDRVITTTGATGDMAGLVATRSAQAQPTEDSVTWTSESPEAAPRALAEVALHEKWLKVDQTPTYR</sequence>
<dbReference type="AlphaFoldDB" id="A0A941IPN2"/>
<name>A0A941IPN2_9ACTN</name>
<gene>
    <name evidence="1" type="ORF">KDL01_08445</name>
</gene>
<organism evidence="1 2">
    <name type="scientific">Actinospica durhamensis</name>
    <dbReference type="NCBI Taxonomy" id="1508375"/>
    <lineage>
        <taxon>Bacteria</taxon>
        <taxon>Bacillati</taxon>
        <taxon>Actinomycetota</taxon>
        <taxon>Actinomycetes</taxon>
        <taxon>Catenulisporales</taxon>
        <taxon>Actinospicaceae</taxon>
        <taxon>Actinospica</taxon>
    </lineage>
</organism>
<keyword evidence="2" id="KW-1185">Reference proteome</keyword>
<accession>A0A941IPN2</accession>
<reference evidence="1" key="1">
    <citation type="submission" date="2021-04" db="EMBL/GenBank/DDBJ databases">
        <title>Genome based classification of Actinospica acidithermotolerans sp. nov., an actinobacterium isolated from an Indonesian hot spring.</title>
        <authorList>
            <person name="Kusuma A.B."/>
            <person name="Putra K.E."/>
            <person name="Nafisah S."/>
            <person name="Loh J."/>
            <person name="Nouioui I."/>
            <person name="Goodfellow M."/>
        </authorList>
    </citation>
    <scope>NUCLEOTIDE SEQUENCE</scope>
    <source>
        <strain evidence="1">CSCA 57</strain>
    </source>
</reference>
<protein>
    <submittedName>
        <fullName evidence="1">Uncharacterized protein</fullName>
    </submittedName>
</protein>
<evidence type="ECO:0000313" key="1">
    <source>
        <dbReference type="EMBL" id="MBR7833292.1"/>
    </source>
</evidence>
<dbReference type="Proteomes" id="UP000675781">
    <property type="component" value="Unassembled WGS sequence"/>
</dbReference>
<dbReference type="EMBL" id="JAGSOG010000026">
    <property type="protein sequence ID" value="MBR7833292.1"/>
    <property type="molecule type" value="Genomic_DNA"/>
</dbReference>